<dbReference type="EMBL" id="OBQC01000010">
    <property type="protein sequence ID" value="SOC41517.1"/>
    <property type="molecule type" value="Genomic_DNA"/>
</dbReference>
<keyword evidence="1" id="KW-1133">Transmembrane helix</keyword>
<evidence type="ECO:0008006" key="4">
    <source>
        <dbReference type="Google" id="ProtNLM"/>
    </source>
</evidence>
<keyword evidence="3" id="KW-1185">Reference proteome</keyword>
<evidence type="ECO:0000256" key="1">
    <source>
        <dbReference type="SAM" id="Phobius"/>
    </source>
</evidence>
<dbReference type="OrthoDB" id="2223488at2"/>
<reference evidence="3" key="1">
    <citation type="submission" date="2017-08" db="EMBL/GenBank/DDBJ databases">
        <authorList>
            <person name="Varghese N."/>
            <person name="Submissions S."/>
        </authorList>
    </citation>
    <scope>NUCLEOTIDE SEQUENCE [LARGE SCALE GENOMIC DNA]</scope>
    <source>
        <strain evidence="3">JC23</strain>
    </source>
</reference>
<gene>
    <name evidence="2" type="ORF">SAMN05877842_110128</name>
</gene>
<keyword evidence="1" id="KW-0812">Transmembrane</keyword>
<evidence type="ECO:0000313" key="2">
    <source>
        <dbReference type="EMBL" id="SOC41517.1"/>
    </source>
</evidence>
<dbReference type="Proteomes" id="UP000219252">
    <property type="component" value="Unassembled WGS sequence"/>
</dbReference>
<name>A0A285UIJ7_9BACL</name>
<accession>A0A285UIJ7</accession>
<keyword evidence="1" id="KW-0472">Membrane</keyword>
<dbReference type="RefSeq" id="WP_097150159.1">
    <property type="nucleotide sequence ID" value="NZ_OBQC01000010.1"/>
</dbReference>
<evidence type="ECO:0000313" key="3">
    <source>
        <dbReference type="Proteomes" id="UP000219252"/>
    </source>
</evidence>
<dbReference type="AlphaFoldDB" id="A0A285UIJ7"/>
<protein>
    <recommendedName>
        <fullName evidence="4">PEGA domain-containing protein</fullName>
    </recommendedName>
</protein>
<feature type="transmembrane region" description="Helical" evidence="1">
    <location>
        <begin position="87"/>
        <end position="106"/>
    </location>
</feature>
<proteinExistence type="predicted"/>
<sequence>MVSTLDKEFIRLKRTSQFANRARKFKVYLDNQYINDIANGEEISIPVRAGSHQLHITIDWVKSEKYEIELAKGDNINLLCGSPLKGIILWIPFVALISTFVPKWYLFIKKVDSEPF</sequence>
<organism evidence="2 3">
    <name type="scientific">Ureibacillus acetophenoni</name>
    <dbReference type="NCBI Taxonomy" id="614649"/>
    <lineage>
        <taxon>Bacteria</taxon>
        <taxon>Bacillati</taxon>
        <taxon>Bacillota</taxon>
        <taxon>Bacilli</taxon>
        <taxon>Bacillales</taxon>
        <taxon>Caryophanaceae</taxon>
        <taxon>Ureibacillus</taxon>
    </lineage>
</organism>